<feature type="domain" description="Polysaccharide chain length determinant N-terminal" evidence="7">
    <location>
        <begin position="26"/>
        <end position="90"/>
    </location>
</feature>
<dbReference type="OrthoDB" id="9775724at2"/>
<accession>F9S4P8</accession>
<evidence type="ECO:0000313" key="9">
    <source>
        <dbReference type="EMBL" id="EGU36738.1"/>
    </source>
</evidence>
<feature type="transmembrane region" description="Helical" evidence="6">
    <location>
        <begin position="234"/>
        <end position="258"/>
    </location>
</feature>
<proteinExistence type="predicted"/>
<sequence length="266" mass="29401">MSNQTNQPLTAREPFPPLPNSYYKNDEIDLKELFLALWQGKWIVIALTAICAILATVYAVKLPNVYQSNATLRIDADPYSFVETRGFNAGGQIVQEASASLPYLNSGDVKQQIIETSNSSSEALNWLAIGKDREGNITLSKQANSPELAYSAVELYAENINTAFKQNELRKVTSSIRATEDLVQSQTGKVQDVLAEKYAQLLYKKAILESADTELIKVIQQPVKPTSHIKPKRALIVVLGTMLGGMLGVAIVLIRFAFRREEPVAE</sequence>
<dbReference type="SUPFAM" id="SSF160355">
    <property type="entry name" value="Bacterial polysaccharide co-polymerase-like"/>
    <property type="match status" value="1"/>
</dbReference>
<dbReference type="InterPro" id="IPR003856">
    <property type="entry name" value="LPS_length_determ_N"/>
</dbReference>
<dbReference type="GO" id="GO:0005886">
    <property type="term" value="C:plasma membrane"/>
    <property type="evidence" value="ECO:0007669"/>
    <property type="project" value="UniProtKB-SubCell"/>
</dbReference>
<dbReference type="Proteomes" id="UP000004605">
    <property type="component" value="Unassembled WGS sequence"/>
</dbReference>
<evidence type="ECO:0000259" key="8">
    <source>
        <dbReference type="Pfam" id="PF13807"/>
    </source>
</evidence>
<feature type="transmembrane region" description="Helical" evidence="6">
    <location>
        <begin position="42"/>
        <end position="60"/>
    </location>
</feature>
<evidence type="ECO:0000256" key="3">
    <source>
        <dbReference type="ARBA" id="ARBA00022692"/>
    </source>
</evidence>
<dbReference type="Pfam" id="PF02706">
    <property type="entry name" value="Wzz"/>
    <property type="match status" value="1"/>
</dbReference>
<comment type="subcellular location">
    <subcellularLocation>
        <location evidence="1">Cell membrane</location>
        <topology evidence="1">Multi-pass membrane protein</topology>
    </subcellularLocation>
</comment>
<evidence type="ECO:0000259" key="7">
    <source>
        <dbReference type="Pfam" id="PF02706"/>
    </source>
</evidence>
<dbReference type="GO" id="GO:0004713">
    <property type="term" value="F:protein tyrosine kinase activity"/>
    <property type="evidence" value="ECO:0007669"/>
    <property type="project" value="TreeGrafter"/>
</dbReference>
<evidence type="ECO:0000256" key="2">
    <source>
        <dbReference type="ARBA" id="ARBA00022475"/>
    </source>
</evidence>
<evidence type="ECO:0000256" key="6">
    <source>
        <dbReference type="SAM" id="Phobius"/>
    </source>
</evidence>
<evidence type="ECO:0008006" key="11">
    <source>
        <dbReference type="Google" id="ProtNLM"/>
    </source>
</evidence>
<keyword evidence="5 6" id="KW-0472">Membrane</keyword>
<dbReference type="EMBL" id="AFWF01000202">
    <property type="protein sequence ID" value="EGU36738.1"/>
    <property type="molecule type" value="Genomic_DNA"/>
</dbReference>
<keyword evidence="2" id="KW-1003">Cell membrane</keyword>
<organism evidence="9 10">
    <name type="scientific">Vibrio ichthyoenteri ATCC 700023</name>
    <dbReference type="NCBI Taxonomy" id="870968"/>
    <lineage>
        <taxon>Bacteria</taxon>
        <taxon>Pseudomonadati</taxon>
        <taxon>Pseudomonadota</taxon>
        <taxon>Gammaproteobacteria</taxon>
        <taxon>Vibrionales</taxon>
        <taxon>Vibrionaceae</taxon>
        <taxon>Vibrio</taxon>
    </lineage>
</organism>
<comment type="caution">
    <text evidence="9">The sequence shown here is derived from an EMBL/GenBank/DDBJ whole genome shotgun (WGS) entry which is preliminary data.</text>
</comment>
<name>F9S4P8_9VIBR</name>
<dbReference type="PANTHER" id="PTHR32309">
    <property type="entry name" value="TYROSINE-PROTEIN KINASE"/>
    <property type="match status" value="1"/>
</dbReference>
<keyword evidence="4 6" id="KW-1133">Transmembrane helix</keyword>
<protein>
    <recommendedName>
        <fullName evidence="11">Lipopolysaccharide biosynthesis protein</fullName>
    </recommendedName>
</protein>
<gene>
    <name evidence="9" type="ORF">VII00023_01270</name>
</gene>
<keyword evidence="3 6" id="KW-0812">Transmembrane</keyword>
<keyword evidence="10" id="KW-1185">Reference proteome</keyword>
<dbReference type="InterPro" id="IPR050445">
    <property type="entry name" value="Bact_polysacc_biosynth/exp"/>
</dbReference>
<dbReference type="RefSeq" id="WP_006713481.1">
    <property type="nucleotide sequence ID" value="NZ_AFWF01000202.1"/>
</dbReference>
<dbReference type="InterPro" id="IPR032807">
    <property type="entry name" value="GNVR"/>
</dbReference>
<dbReference type="AlphaFoldDB" id="F9S4P8"/>
<feature type="domain" description="Tyrosine-protein kinase G-rich" evidence="8">
    <location>
        <begin position="195"/>
        <end position="255"/>
    </location>
</feature>
<dbReference type="Pfam" id="PF13807">
    <property type="entry name" value="GNVR"/>
    <property type="match status" value="1"/>
</dbReference>
<evidence type="ECO:0000256" key="1">
    <source>
        <dbReference type="ARBA" id="ARBA00004651"/>
    </source>
</evidence>
<dbReference type="PANTHER" id="PTHR32309:SF13">
    <property type="entry name" value="FERRIC ENTEROBACTIN TRANSPORT PROTEIN FEPE"/>
    <property type="match status" value="1"/>
</dbReference>
<evidence type="ECO:0000256" key="5">
    <source>
        <dbReference type="ARBA" id="ARBA00023136"/>
    </source>
</evidence>
<reference evidence="9 10" key="1">
    <citation type="journal article" date="2012" name="Int. J. Syst. Evol. Microbiol.">
        <title>Vibrio caribbeanicus sp. nov., isolated from the marine sponge Scleritoderma cyanea.</title>
        <authorList>
            <person name="Hoffmann M."/>
            <person name="Monday S.R."/>
            <person name="Allard M.W."/>
            <person name="Strain E.A."/>
            <person name="Whittaker P."/>
            <person name="Naum M."/>
            <person name="McCarthy P.J."/>
            <person name="Lopez J.V."/>
            <person name="Fischer M."/>
            <person name="Brown E.W."/>
        </authorList>
    </citation>
    <scope>NUCLEOTIDE SEQUENCE [LARGE SCALE GENOMIC DNA]</scope>
    <source>
        <strain evidence="9 10">ATCC 700023</strain>
    </source>
</reference>
<evidence type="ECO:0000256" key="4">
    <source>
        <dbReference type="ARBA" id="ARBA00022989"/>
    </source>
</evidence>
<evidence type="ECO:0000313" key="10">
    <source>
        <dbReference type="Proteomes" id="UP000004605"/>
    </source>
</evidence>